<organism evidence="3">
    <name type="scientific">marine metagenome</name>
    <dbReference type="NCBI Taxonomy" id="408172"/>
    <lineage>
        <taxon>unclassified sequences</taxon>
        <taxon>metagenomes</taxon>
        <taxon>ecological metagenomes</taxon>
    </lineage>
</organism>
<evidence type="ECO:0000313" key="3">
    <source>
        <dbReference type="EMBL" id="SVB31537.1"/>
    </source>
</evidence>
<dbReference type="InterPro" id="IPR006680">
    <property type="entry name" value="Amidohydro-rel"/>
</dbReference>
<accession>A0A382D1T6</accession>
<dbReference type="AlphaFoldDB" id="A0A382D1T6"/>
<evidence type="ECO:0000259" key="2">
    <source>
        <dbReference type="Pfam" id="PF01979"/>
    </source>
</evidence>
<dbReference type="GO" id="GO:0016810">
    <property type="term" value="F:hydrolase activity, acting on carbon-nitrogen (but not peptide) bonds"/>
    <property type="evidence" value="ECO:0007669"/>
    <property type="project" value="InterPro"/>
</dbReference>
<dbReference type="PANTHER" id="PTHR43794">
    <property type="entry name" value="AMINOHYDROLASE SSNA-RELATED"/>
    <property type="match status" value="1"/>
</dbReference>
<sequence length="491" mass="53240">GGQLVDNSEHNASHADILVDRDTIIEIGRPGLEVPQDTTVIDARGMLLHPGLINAHTHSHGNLAKGMGDRWTLELLLASGPWSFGQRIFEDIHLSTTIGAVEMVTKGCTACYDLMLEMPSPTAEGLEAAGKAYVDVGMRAVIAPMVADKTLYEAIPGLMESLTTSLRKDVEQLRLAPYRTSLARIRKALHNWSLDKEFVRLAVAPTIPLHCSDTFMKGCAKLAREFGVGLHSHVAESKIQAVSGLRCYGKSLTAHLDEIGLLGPDFTVAHGVWLDDDDCQRLSDHGSSVAHNPGSNMRLGSGLADARGMLNHSVNVGIGTDGANCSDNQNMYEAMRIASMVSKVQGPDQRQWLKTEEIIAAATEGSARVLGWKDIGRIAIGYKADIVFLDLQGINWVPFNDPTNQMVHTEDGSSVRNVMIGGQMVVQNRLPVNIDLRSLKKKAEAARARLARANKPGKKLFDRLESIVGSFCPGLALTPHHINRYGAASQI</sequence>
<dbReference type="Gene3D" id="3.20.20.140">
    <property type="entry name" value="Metal-dependent hydrolases"/>
    <property type="match status" value="1"/>
</dbReference>
<name>A0A382D1T6_9ZZZZ</name>
<feature type="domain" description="Amidohydrolase-related" evidence="2">
    <location>
        <begin position="48"/>
        <end position="425"/>
    </location>
</feature>
<gene>
    <name evidence="3" type="ORF">METZ01_LOCUS184391</name>
</gene>
<proteinExistence type="predicted"/>
<dbReference type="Pfam" id="PF01979">
    <property type="entry name" value="Amidohydro_1"/>
    <property type="match status" value="1"/>
</dbReference>
<dbReference type="InterPro" id="IPR050287">
    <property type="entry name" value="MTA/SAH_deaminase"/>
</dbReference>
<dbReference type="InterPro" id="IPR011059">
    <property type="entry name" value="Metal-dep_hydrolase_composite"/>
</dbReference>
<feature type="non-terminal residue" evidence="3">
    <location>
        <position position="1"/>
    </location>
</feature>
<dbReference type="SUPFAM" id="SSF51338">
    <property type="entry name" value="Composite domain of metallo-dependent hydrolases"/>
    <property type="match status" value="2"/>
</dbReference>
<dbReference type="Gene3D" id="2.30.40.10">
    <property type="entry name" value="Urease, subunit C, domain 1"/>
    <property type="match status" value="1"/>
</dbReference>
<evidence type="ECO:0000256" key="1">
    <source>
        <dbReference type="ARBA" id="ARBA00022801"/>
    </source>
</evidence>
<dbReference type="CDD" id="cd01298">
    <property type="entry name" value="ATZ_TRZ_like"/>
    <property type="match status" value="1"/>
</dbReference>
<dbReference type="PANTHER" id="PTHR43794:SF11">
    <property type="entry name" value="AMIDOHYDROLASE-RELATED DOMAIN-CONTAINING PROTEIN"/>
    <property type="match status" value="1"/>
</dbReference>
<dbReference type="InterPro" id="IPR032466">
    <property type="entry name" value="Metal_Hydrolase"/>
</dbReference>
<dbReference type="EMBL" id="UINC01036889">
    <property type="protein sequence ID" value="SVB31537.1"/>
    <property type="molecule type" value="Genomic_DNA"/>
</dbReference>
<reference evidence="3" key="1">
    <citation type="submission" date="2018-05" db="EMBL/GenBank/DDBJ databases">
        <authorList>
            <person name="Lanie J.A."/>
            <person name="Ng W.-L."/>
            <person name="Kazmierczak K.M."/>
            <person name="Andrzejewski T.M."/>
            <person name="Davidsen T.M."/>
            <person name="Wayne K.J."/>
            <person name="Tettelin H."/>
            <person name="Glass J.I."/>
            <person name="Rusch D."/>
            <person name="Podicherti R."/>
            <person name="Tsui H.-C.T."/>
            <person name="Winkler M.E."/>
        </authorList>
    </citation>
    <scope>NUCLEOTIDE SEQUENCE</scope>
</reference>
<dbReference type="SUPFAM" id="SSF51556">
    <property type="entry name" value="Metallo-dependent hydrolases"/>
    <property type="match status" value="1"/>
</dbReference>
<protein>
    <recommendedName>
        <fullName evidence="2">Amidohydrolase-related domain-containing protein</fullName>
    </recommendedName>
</protein>
<keyword evidence="1" id="KW-0378">Hydrolase</keyword>